<accession>A0A820D052</accession>
<proteinExistence type="predicted"/>
<dbReference type="AlphaFoldDB" id="A0A820D052"/>
<name>A0A820D052_9BILA</name>
<dbReference type="Proteomes" id="UP000663836">
    <property type="component" value="Unassembled WGS sequence"/>
</dbReference>
<sequence length="127" mass="13390">ITNSSIVIHYTDLYPAPIASPNAAAQLNNINLLMNGDGETGLRALSTNVTHPSIWSYVGTITQIAYNNPAYGALTPATPGPSDRGYCYFCGMSSTITTMSQSIDLFSYATDIASGNVSFNLSAWLGG</sequence>
<evidence type="ECO:0000313" key="1">
    <source>
        <dbReference type="EMBL" id="CAF4215164.1"/>
    </source>
</evidence>
<feature type="non-terminal residue" evidence="1">
    <location>
        <position position="1"/>
    </location>
</feature>
<evidence type="ECO:0000313" key="2">
    <source>
        <dbReference type="Proteomes" id="UP000663836"/>
    </source>
</evidence>
<reference evidence="1" key="1">
    <citation type="submission" date="2021-02" db="EMBL/GenBank/DDBJ databases">
        <authorList>
            <person name="Nowell W R."/>
        </authorList>
    </citation>
    <scope>NUCLEOTIDE SEQUENCE</scope>
</reference>
<protein>
    <submittedName>
        <fullName evidence="1">Uncharacterized protein</fullName>
    </submittedName>
</protein>
<dbReference type="EMBL" id="CAJOBD010016375">
    <property type="protein sequence ID" value="CAF4215164.1"/>
    <property type="molecule type" value="Genomic_DNA"/>
</dbReference>
<comment type="caution">
    <text evidence="1">The sequence shown here is derived from an EMBL/GenBank/DDBJ whole genome shotgun (WGS) entry which is preliminary data.</text>
</comment>
<organism evidence="1 2">
    <name type="scientific">Rotaria sordida</name>
    <dbReference type="NCBI Taxonomy" id="392033"/>
    <lineage>
        <taxon>Eukaryota</taxon>
        <taxon>Metazoa</taxon>
        <taxon>Spiralia</taxon>
        <taxon>Gnathifera</taxon>
        <taxon>Rotifera</taxon>
        <taxon>Eurotatoria</taxon>
        <taxon>Bdelloidea</taxon>
        <taxon>Philodinida</taxon>
        <taxon>Philodinidae</taxon>
        <taxon>Rotaria</taxon>
    </lineage>
</organism>
<gene>
    <name evidence="1" type="ORF">JBS370_LOCUS37184</name>
</gene>